<dbReference type="SUPFAM" id="SSF52266">
    <property type="entry name" value="SGNH hydrolase"/>
    <property type="match status" value="1"/>
</dbReference>
<evidence type="ECO:0000259" key="2">
    <source>
        <dbReference type="Pfam" id="PF03629"/>
    </source>
</evidence>
<dbReference type="AlphaFoldDB" id="A0A381X583"/>
<dbReference type="EMBL" id="UINC01013965">
    <property type="protein sequence ID" value="SVA59909.1"/>
    <property type="molecule type" value="Genomic_DNA"/>
</dbReference>
<dbReference type="GO" id="GO:0001681">
    <property type="term" value="F:sialate O-acetylesterase activity"/>
    <property type="evidence" value="ECO:0007669"/>
    <property type="project" value="InterPro"/>
</dbReference>
<keyword evidence="1" id="KW-0378">Hydrolase</keyword>
<sequence length="413" mass="45294">MPRVVAFLLLTCCGALPIFAVLQPAKIFSDHMVLQRDAAVPIWGKADAGAAVTVAFAGQSVRTKANKEGRWKLKLDPMKASAEGRSLEISSADKRVVIEDVLVGDVWFAGGQSNMDYKVNGMARRLAEGKALADTANFPAIRHRKVGERNAATPQSDLNGGNWVVCSPKRARGFSGVAFVFARRLHLELKIPIGVIDCAWGGTPIEPYVPATAFKGHPTLVKLAALAKAGDFEAIKKMPGGTFVRSPAWLVGAIYNGRIAPVAPYGICGAIWYQAESNCGRGEDPRDYRHKQRALVQGWRQAWNNENLPFFYVQLPQWKSYAWTYAREEQLRAMEVDGTGMAVTIDLDNANDIHPPNKIDVGERLALWPLAKLYGKKIPFSGPLFRDAKMADAEVVVRFDYAKEGLMAGRIEG</sequence>
<evidence type="ECO:0000256" key="1">
    <source>
        <dbReference type="ARBA" id="ARBA00022801"/>
    </source>
</evidence>
<name>A0A381X583_9ZZZZ</name>
<feature type="domain" description="Sialate O-acetylesterase" evidence="2">
    <location>
        <begin position="104"/>
        <end position="366"/>
    </location>
</feature>
<feature type="non-terminal residue" evidence="3">
    <location>
        <position position="413"/>
    </location>
</feature>
<gene>
    <name evidence="3" type="ORF">METZ01_LOCUS112763</name>
</gene>
<dbReference type="InterPro" id="IPR013783">
    <property type="entry name" value="Ig-like_fold"/>
</dbReference>
<dbReference type="Pfam" id="PF03629">
    <property type="entry name" value="SASA"/>
    <property type="match status" value="1"/>
</dbReference>
<organism evidence="3">
    <name type="scientific">marine metagenome</name>
    <dbReference type="NCBI Taxonomy" id="408172"/>
    <lineage>
        <taxon>unclassified sequences</taxon>
        <taxon>metagenomes</taxon>
        <taxon>ecological metagenomes</taxon>
    </lineage>
</organism>
<dbReference type="Gene3D" id="3.40.50.1110">
    <property type="entry name" value="SGNH hydrolase"/>
    <property type="match status" value="1"/>
</dbReference>
<dbReference type="PANTHER" id="PTHR22901">
    <property type="entry name" value="SIALATE O-ACETYLESTERASE"/>
    <property type="match status" value="1"/>
</dbReference>
<dbReference type="InterPro" id="IPR005181">
    <property type="entry name" value="SASA"/>
</dbReference>
<proteinExistence type="predicted"/>
<dbReference type="GO" id="GO:0005975">
    <property type="term" value="P:carbohydrate metabolic process"/>
    <property type="evidence" value="ECO:0007669"/>
    <property type="project" value="TreeGrafter"/>
</dbReference>
<dbReference type="InterPro" id="IPR039329">
    <property type="entry name" value="SIAE"/>
</dbReference>
<protein>
    <recommendedName>
        <fullName evidence="2">Sialate O-acetylesterase domain-containing protein</fullName>
    </recommendedName>
</protein>
<accession>A0A381X583</accession>
<reference evidence="3" key="1">
    <citation type="submission" date="2018-05" db="EMBL/GenBank/DDBJ databases">
        <authorList>
            <person name="Lanie J.A."/>
            <person name="Ng W.-L."/>
            <person name="Kazmierczak K.M."/>
            <person name="Andrzejewski T.M."/>
            <person name="Davidsen T.M."/>
            <person name="Wayne K.J."/>
            <person name="Tettelin H."/>
            <person name="Glass J.I."/>
            <person name="Rusch D."/>
            <person name="Podicherti R."/>
            <person name="Tsui H.-C.T."/>
            <person name="Winkler M.E."/>
        </authorList>
    </citation>
    <scope>NUCLEOTIDE SEQUENCE</scope>
</reference>
<evidence type="ECO:0000313" key="3">
    <source>
        <dbReference type="EMBL" id="SVA59909.1"/>
    </source>
</evidence>
<dbReference type="PANTHER" id="PTHR22901:SF0">
    <property type="entry name" value="SIALATE O-ACETYLESTERASE"/>
    <property type="match status" value="1"/>
</dbReference>
<dbReference type="InterPro" id="IPR036514">
    <property type="entry name" value="SGNH_hydro_sf"/>
</dbReference>
<dbReference type="Gene3D" id="2.60.40.10">
    <property type="entry name" value="Immunoglobulins"/>
    <property type="match status" value="1"/>
</dbReference>